<proteinExistence type="predicted"/>
<accession>A0A0X3P4Z1</accession>
<gene>
    <name evidence="3" type="ORF">TR101359</name>
</gene>
<dbReference type="PANTHER" id="PTHR11937">
    <property type="entry name" value="ACTIN"/>
    <property type="match status" value="1"/>
</dbReference>
<comment type="function">
    <text evidence="1">Actins are highly conserved proteins that are involved in various types of cell motility and are ubiquitously expressed in all eukaryotic cells.</text>
</comment>
<dbReference type="InterPro" id="IPR004000">
    <property type="entry name" value="Actin"/>
</dbReference>
<evidence type="ECO:0000313" key="3">
    <source>
        <dbReference type="EMBL" id="JAP44887.1"/>
    </source>
</evidence>
<dbReference type="Pfam" id="PF00022">
    <property type="entry name" value="Actin"/>
    <property type="match status" value="1"/>
</dbReference>
<evidence type="ECO:0000256" key="2">
    <source>
        <dbReference type="SAM" id="MobiDB-lite"/>
    </source>
</evidence>
<name>A0A0X3P4Z1_SCHSO</name>
<dbReference type="AlphaFoldDB" id="A0A0X3P4Z1"/>
<reference evidence="3" key="1">
    <citation type="submission" date="2016-01" db="EMBL/GenBank/DDBJ databases">
        <title>Reference transcriptome for the parasite Schistocephalus solidus: insights into the molecular evolution of parasitism.</title>
        <authorList>
            <person name="Hebert F.O."/>
            <person name="Grambauer S."/>
            <person name="Barber I."/>
            <person name="Landry C.R."/>
            <person name="Aubin-Horth N."/>
        </authorList>
    </citation>
    <scope>NUCLEOTIDE SEQUENCE</scope>
</reference>
<dbReference type="Gene3D" id="3.30.420.580">
    <property type="match status" value="1"/>
</dbReference>
<organism evidence="3">
    <name type="scientific">Schistocephalus solidus</name>
    <name type="common">Tapeworm</name>
    <dbReference type="NCBI Taxonomy" id="70667"/>
    <lineage>
        <taxon>Eukaryota</taxon>
        <taxon>Metazoa</taxon>
        <taxon>Spiralia</taxon>
        <taxon>Lophotrochozoa</taxon>
        <taxon>Platyhelminthes</taxon>
        <taxon>Cestoda</taxon>
        <taxon>Eucestoda</taxon>
        <taxon>Diphyllobothriidea</taxon>
        <taxon>Diphyllobothriidae</taxon>
        <taxon>Schistocephalus</taxon>
    </lineage>
</organism>
<protein>
    <submittedName>
        <fullName evidence="3">Uncharacterized protein</fullName>
    </submittedName>
</protein>
<sequence>MTGMLLTNLKFARVVVQQASACATYGVGLPTACVVDIGSQKTSVACVDEGVSLPEVRVTLPIGFSDCLFTFFNFLKQCASEKSEVSKQLSSLEYNKWSTVRIVYDSFTIADKLLVEDLLSAKNAGNKCRTSAVLLDVPIASVEEGVPVFTLPIPAVAYVASHLLPFFPALLAPASDASSITPIYQIPSIDAPEPDDPFDDIYLAMTVKEKRRKVQGQLDQVSAKGDEGVADSKLSKIQKPTSFRSLAEAILWSIGQASNLAAAAPAASSAPQEAAVVTANYSTSGNSAPTGGRPSPQVSDEKAGAGAELWRRMLGCILLVGGGVMGLGGQLIEQRLTRELYAAAAADQRWLQAGAPSASIEVLLRPEGVANLAWEGARLMINADSISDLWFSAAEWQRYGSRVLREKAPFLW</sequence>
<evidence type="ECO:0000256" key="1">
    <source>
        <dbReference type="ARBA" id="ARBA00003520"/>
    </source>
</evidence>
<dbReference type="Gene3D" id="3.30.420.40">
    <property type="match status" value="1"/>
</dbReference>
<feature type="region of interest" description="Disordered" evidence="2">
    <location>
        <begin position="282"/>
        <end position="302"/>
    </location>
</feature>
<dbReference type="InterPro" id="IPR043129">
    <property type="entry name" value="ATPase_NBD"/>
</dbReference>
<dbReference type="EMBL" id="GEEE01018338">
    <property type="protein sequence ID" value="JAP44887.1"/>
    <property type="molecule type" value="Transcribed_RNA"/>
</dbReference>
<dbReference type="SUPFAM" id="SSF53067">
    <property type="entry name" value="Actin-like ATPase domain"/>
    <property type="match status" value="1"/>
</dbReference>